<dbReference type="Gene3D" id="1.10.10.800">
    <property type="match status" value="1"/>
</dbReference>
<dbReference type="InterPro" id="IPR051411">
    <property type="entry name" value="Polyketide_trans_af380"/>
</dbReference>
<dbReference type="Proteomes" id="UP001549204">
    <property type="component" value="Unassembled WGS sequence"/>
</dbReference>
<dbReference type="Gene3D" id="3.40.50.1820">
    <property type="entry name" value="alpha/beta hydrolase"/>
    <property type="match status" value="1"/>
</dbReference>
<evidence type="ECO:0000256" key="1">
    <source>
        <dbReference type="SAM" id="SignalP"/>
    </source>
</evidence>
<protein>
    <submittedName>
        <fullName evidence="3">Dienelactone hydrolase</fullName>
    </submittedName>
</protein>
<dbReference type="SUPFAM" id="SSF53474">
    <property type="entry name" value="alpha/beta-Hydrolases"/>
    <property type="match status" value="1"/>
</dbReference>
<keyword evidence="4" id="KW-1185">Reference proteome</keyword>
<evidence type="ECO:0000313" key="4">
    <source>
        <dbReference type="Proteomes" id="UP001549204"/>
    </source>
</evidence>
<keyword evidence="3" id="KW-0378">Hydrolase</keyword>
<dbReference type="Pfam" id="PF02129">
    <property type="entry name" value="Peptidase_S15"/>
    <property type="match status" value="1"/>
</dbReference>
<dbReference type="InterPro" id="IPR000383">
    <property type="entry name" value="Xaa-Pro-like_dom"/>
</dbReference>
<gene>
    <name evidence="3" type="ORF">ABID19_002687</name>
</gene>
<sequence>MLRTLTLAAATAVALASTAAAAPRIEGVTFASQGEQIVGDLYLPEDIDPAKPRPALVVTGAWMTVKEQMPARYAREMADRGFVALTFDFRGWGESGGARRQYEDPSAKIADIEAAVAYLATRPETDKGRIGGLGICASSGYMVTAAAKNAAIKSVALVAPWLHDADVVEQTYGGKDGVAQLEAVGDAAEAAHRSTGKQAFLPAASLTDERAIMFKVPYYTEPGRGMIPAWRNEADPAFWRGWLAFDAIQAAPRLRQPFLMVHSEAAAIPQGAHKFYARLTSSKQELWLDNVSQFDFYDRAAPVKAASDAVAAHFRTTLGDAGLGNAGEVGQ</sequence>
<evidence type="ECO:0000313" key="3">
    <source>
        <dbReference type="EMBL" id="MET3579656.1"/>
    </source>
</evidence>
<proteinExistence type="predicted"/>
<reference evidence="3 4" key="1">
    <citation type="submission" date="2024-06" db="EMBL/GenBank/DDBJ databases">
        <title>Genomic Encyclopedia of Type Strains, Phase IV (KMG-IV): sequencing the most valuable type-strain genomes for metagenomic binning, comparative biology and taxonomic classification.</title>
        <authorList>
            <person name="Goeker M."/>
        </authorList>
    </citation>
    <scope>NUCLEOTIDE SEQUENCE [LARGE SCALE GENOMIC DNA]</scope>
    <source>
        <strain evidence="3 4">DSM 100022</strain>
    </source>
</reference>
<organism evidence="3 4">
    <name type="scientific">Mesorhizobium robiniae</name>
    <dbReference type="NCBI Taxonomy" id="559315"/>
    <lineage>
        <taxon>Bacteria</taxon>
        <taxon>Pseudomonadati</taxon>
        <taxon>Pseudomonadota</taxon>
        <taxon>Alphaproteobacteria</taxon>
        <taxon>Hyphomicrobiales</taxon>
        <taxon>Phyllobacteriaceae</taxon>
        <taxon>Mesorhizobium</taxon>
    </lineage>
</organism>
<evidence type="ECO:0000259" key="2">
    <source>
        <dbReference type="Pfam" id="PF02129"/>
    </source>
</evidence>
<feature type="signal peptide" evidence="1">
    <location>
        <begin position="1"/>
        <end position="21"/>
    </location>
</feature>
<feature type="domain" description="Xaa-Pro dipeptidyl-peptidase-like" evidence="2">
    <location>
        <begin position="34"/>
        <end position="289"/>
    </location>
</feature>
<dbReference type="RefSeq" id="WP_354491071.1">
    <property type="nucleotide sequence ID" value="NZ_JBEPMC010000004.1"/>
</dbReference>
<dbReference type="InterPro" id="IPR029058">
    <property type="entry name" value="AB_hydrolase_fold"/>
</dbReference>
<keyword evidence="1" id="KW-0732">Signal</keyword>
<name>A0ABV2GN02_9HYPH</name>
<dbReference type="PANTHER" id="PTHR47751">
    <property type="entry name" value="SUPERFAMILY HYDROLASE, PUTATIVE (AFU_ORTHOLOGUE AFUA_2G16580)-RELATED"/>
    <property type="match status" value="1"/>
</dbReference>
<dbReference type="PANTHER" id="PTHR47751:SF1">
    <property type="entry name" value="SUPERFAMILY HYDROLASE, PUTATIVE (AFU_ORTHOLOGUE AFUA_2G16580)-RELATED"/>
    <property type="match status" value="1"/>
</dbReference>
<comment type="caution">
    <text evidence="3">The sequence shown here is derived from an EMBL/GenBank/DDBJ whole genome shotgun (WGS) entry which is preliminary data.</text>
</comment>
<accession>A0ABV2GN02</accession>
<dbReference type="EMBL" id="JBEPMC010000004">
    <property type="protein sequence ID" value="MET3579656.1"/>
    <property type="molecule type" value="Genomic_DNA"/>
</dbReference>
<feature type="chain" id="PRO_5046160949" evidence="1">
    <location>
        <begin position="22"/>
        <end position="331"/>
    </location>
</feature>
<dbReference type="GO" id="GO:0016787">
    <property type="term" value="F:hydrolase activity"/>
    <property type="evidence" value="ECO:0007669"/>
    <property type="project" value="UniProtKB-KW"/>
</dbReference>